<evidence type="ECO:0000313" key="2">
    <source>
        <dbReference type="Proteomes" id="UP000217163"/>
    </source>
</evidence>
<reference evidence="2" key="1">
    <citation type="journal article" date="2016" name="Sci. Rep.">
        <title>Genome analysis of the kiwifruit canker pathogen Pseudomonas syringae pv. actinidiae biovar 5.</title>
        <authorList>
            <person name="Fujikawa T."/>
            <person name="Sawada H."/>
        </authorList>
    </citation>
    <scope>NUCLEOTIDE SEQUENCE [LARGE SCALE GENOMIC DNA]</scope>
    <source>
        <strain evidence="2">MAFF 212061</strain>
    </source>
</reference>
<evidence type="ECO:0008006" key="3">
    <source>
        <dbReference type="Google" id="ProtNLM"/>
    </source>
</evidence>
<dbReference type="EMBL" id="NKQU01000075">
    <property type="protein sequence ID" value="OZI87190.1"/>
    <property type="molecule type" value="Genomic_DNA"/>
</dbReference>
<name>A0A261WMI7_9PSED</name>
<organism evidence="1 2">
    <name type="scientific">Pseudomonas avellanae</name>
    <dbReference type="NCBI Taxonomy" id="46257"/>
    <lineage>
        <taxon>Bacteria</taxon>
        <taxon>Pseudomonadati</taxon>
        <taxon>Pseudomonadota</taxon>
        <taxon>Gammaproteobacteria</taxon>
        <taxon>Pseudomonadales</taxon>
        <taxon>Pseudomonadaceae</taxon>
        <taxon>Pseudomonas</taxon>
    </lineage>
</organism>
<dbReference type="Proteomes" id="UP000217163">
    <property type="component" value="Unassembled WGS sequence"/>
</dbReference>
<dbReference type="AlphaFoldDB" id="A0A261WMI7"/>
<protein>
    <recommendedName>
        <fullName evidence="3">DUF2971 domain-containing protein</fullName>
    </recommendedName>
</protein>
<sequence length="235" mass="27485">MDFTKYVSLLSSRGLYFTRTDCFEDIFEGAKGLKKRKDGWDSHYLEFFRSAIRNPPEKVKCELSDIDIEEQAQKLLRDLEVGGENHKRRTFVSCWHESEHESEAMWRLYSTFLANAVAVRTSYQSLYISLDRDPLIAIGRIKYIDLKNSYAGVNDAFWRKRKSFEHEREVRALLSDYDTQDLGKIVKCNLEILIEEVLVSPKAPDWFIHLVNDVNEKFGLKVKVSPSELNEVPFF</sequence>
<comment type="caution">
    <text evidence="1">The sequence shown here is derived from an EMBL/GenBank/DDBJ whole genome shotgun (WGS) entry which is preliminary data.</text>
</comment>
<gene>
    <name evidence="1" type="ORF">CFN58_05490</name>
</gene>
<accession>A0A261WMI7</accession>
<evidence type="ECO:0000313" key="1">
    <source>
        <dbReference type="EMBL" id="OZI87190.1"/>
    </source>
</evidence>
<proteinExistence type="predicted"/>